<comment type="similarity">
    <text evidence="1">Belongs to the ABC transporter superfamily.</text>
</comment>
<dbReference type="InterPro" id="IPR027417">
    <property type="entry name" value="P-loop_NTPase"/>
</dbReference>
<keyword evidence="3 8" id="KW-0762">Sugar transport</keyword>
<dbReference type="InterPro" id="IPR050107">
    <property type="entry name" value="ABC_carbohydrate_import_ATPase"/>
</dbReference>
<dbReference type="PANTHER" id="PTHR43790:SF9">
    <property type="entry name" value="GALACTOFURANOSE TRANSPORTER ATP-BINDING PROTEIN YTFR"/>
    <property type="match status" value="1"/>
</dbReference>
<dbReference type="PANTHER" id="PTHR43790">
    <property type="entry name" value="CARBOHYDRATE TRANSPORT ATP-BINDING PROTEIN MG119-RELATED"/>
    <property type="match status" value="1"/>
</dbReference>
<evidence type="ECO:0000256" key="2">
    <source>
        <dbReference type="ARBA" id="ARBA00022448"/>
    </source>
</evidence>
<sequence length="528" mass="56968">MNKDMAFSMRGESFAAVPADRPLLEARDIRRTFGETIALDSCSLRVQPGEIHAVVGENGSGKSTLIKILSGIVRAESGTLEWDGKPARFRSPRAAQEAGIATVFQETLILPDMSIRDNVMLGLDGVIRRKAGTAREQALVREALSVVGIGDLDVERLTGTLSLANRQLVGVARSLMRPWRLLILDESTSAIDIEDRDRLFAALRNFRAEGRSILFVSHRMDEIDSLADRATVLRSGRSVASLDRGDFSSEKLLELMSTREGAKAAEGAGSRPLGAVRDEKVIMVRGLSVLRGKRSFDLDIHAGEIIGVGGLEGHGQLAFLECIAGTRQAPSGSVRAGEATIRSQGDAARARIAFLPRDRKTEGIFAPLSVLDNVTISALGSVARWGMLSSSRRRSMADQVCRQTKVKMASPHTPISSLSGGNQQKALLGRLIARNPRVLVLNDPMRGVDLGAKRDLYEVLSALAAGGMSILLLSTELVELCLLCHRVVVFHDHAVSAVIGREALNERALIDAMFEHRTSLEATMGASA</sequence>
<dbReference type="CDD" id="cd03215">
    <property type="entry name" value="ABC_Carb_Monos_II"/>
    <property type="match status" value="1"/>
</dbReference>
<evidence type="ECO:0000313" key="9">
    <source>
        <dbReference type="Proteomes" id="UP001237448"/>
    </source>
</evidence>
<dbReference type="CDD" id="cd03216">
    <property type="entry name" value="ABC_Carb_Monos_I"/>
    <property type="match status" value="1"/>
</dbReference>
<dbReference type="Proteomes" id="UP001237448">
    <property type="component" value="Unassembled WGS sequence"/>
</dbReference>
<evidence type="ECO:0000256" key="5">
    <source>
        <dbReference type="ARBA" id="ARBA00022741"/>
    </source>
</evidence>
<accession>A0ABU0FHK7</accession>
<feature type="domain" description="ABC transporter" evidence="7">
    <location>
        <begin position="24"/>
        <end position="260"/>
    </location>
</feature>
<evidence type="ECO:0000259" key="7">
    <source>
        <dbReference type="PROSITE" id="PS50893"/>
    </source>
</evidence>
<feature type="domain" description="ABC transporter" evidence="7">
    <location>
        <begin position="276"/>
        <end position="517"/>
    </location>
</feature>
<proteinExistence type="inferred from homology"/>
<dbReference type="EMBL" id="JAUSVK010000001">
    <property type="protein sequence ID" value="MDQ0393614.1"/>
    <property type="molecule type" value="Genomic_DNA"/>
</dbReference>
<dbReference type="PROSITE" id="PS50893">
    <property type="entry name" value="ABC_TRANSPORTER_2"/>
    <property type="match status" value="2"/>
</dbReference>
<evidence type="ECO:0000256" key="4">
    <source>
        <dbReference type="ARBA" id="ARBA00022737"/>
    </source>
</evidence>
<name>A0ABU0FHK7_9HYPH</name>
<dbReference type="SUPFAM" id="SSF52540">
    <property type="entry name" value="P-loop containing nucleoside triphosphate hydrolases"/>
    <property type="match status" value="2"/>
</dbReference>
<evidence type="ECO:0000313" key="8">
    <source>
        <dbReference type="EMBL" id="MDQ0393614.1"/>
    </source>
</evidence>
<dbReference type="RefSeq" id="WP_307429191.1">
    <property type="nucleotide sequence ID" value="NZ_JAUSVK010000001.1"/>
</dbReference>
<keyword evidence="5" id="KW-0547">Nucleotide-binding</keyword>
<dbReference type="Pfam" id="PF00005">
    <property type="entry name" value="ABC_tran"/>
    <property type="match status" value="2"/>
</dbReference>
<dbReference type="InterPro" id="IPR003593">
    <property type="entry name" value="AAA+_ATPase"/>
</dbReference>
<keyword evidence="6" id="KW-0067">ATP-binding</keyword>
<evidence type="ECO:0000256" key="1">
    <source>
        <dbReference type="ARBA" id="ARBA00005417"/>
    </source>
</evidence>
<reference evidence="8 9" key="1">
    <citation type="submission" date="2023-07" db="EMBL/GenBank/DDBJ databases">
        <title>Genomic Encyclopedia of Type Strains, Phase IV (KMG-IV): sequencing the most valuable type-strain genomes for metagenomic binning, comparative biology and taxonomic classification.</title>
        <authorList>
            <person name="Goeker M."/>
        </authorList>
    </citation>
    <scope>NUCLEOTIDE SEQUENCE [LARGE SCALE GENOMIC DNA]</scope>
    <source>
        <strain evidence="8 9">DSM 5896</strain>
    </source>
</reference>
<protein>
    <submittedName>
        <fullName evidence="8">ABC-type sugar transport system ATPase subunit</fullName>
    </submittedName>
</protein>
<evidence type="ECO:0000256" key="3">
    <source>
        <dbReference type="ARBA" id="ARBA00022597"/>
    </source>
</evidence>
<keyword evidence="4" id="KW-0677">Repeat</keyword>
<dbReference type="Gene3D" id="3.40.50.300">
    <property type="entry name" value="P-loop containing nucleotide triphosphate hydrolases"/>
    <property type="match status" value="2"/>
</dbReference>
<keyword evidence="2" id="KW-0813">Transport</keyword>
<comment type="caution">
    <text evidence="8">The sequence shown here is derived from an EMBL/GenBank/DDBJ whole genome shotgun (WGS) entry which is preliminary data.</text>
</comment>
<keyword evidence="9" id="KW-1185">Reference proteome</keyword>
<organism evidence="8 9">
    <name type="scientific">Labrys monachus</name>
    <dbReference type="NCBI Taxonomy" id="217067"/>
    <lineage>
        <taxon>Bacteria</taxon>
        <taxon>Pseudomonadati</taxon>
        <taxon>Pseudomonadota</taxon>
        <taxon>Alphaproteobacteria</taxon>
        <taxon>Hyphomicrobiales</taxon>
        <taxon>Xanthobacteraceae</taxon>
        <taxon>Labrys</taxon>
    </lineage>
</organism>
<evidence type="ECO:0000256" key="6">
    <source>
        <dbReference type="ARBA" id="ARBA00022840"/>
    </source>
</evidence>
<gene>
    <name evidence="8" type="ORF">J3R73_003406</name>
</gene>
<dbReference type="PROSITE" id="PS00211">
    <property type="entry name" value="ABC_TRANSPORTER_1"/>
    <property type="match status" value="1"/>
</dbReference>
<dbReference type="SMART" id="SM00382">
    <property type="entry name" value="AAA"/>
    <property type="match status" value="1"/>
</dbReference>
<dbReference type="InterPro" id="IPR003439">
    <property type="entry name" value="ABC_transporter-like_ATP-bd"/>
</dbReference>
<dbReference type="InterPro" id="IPR017871">
    <property type="entry name" value="ABC_transporter-like_CS"/>
</dbReference>